<name>A0ABP1G252_9CHLO</name>
<comment type="caution">
    <text evidence="2">The sequence shown here is derived from an EMBL/GenBank/DDBJ whole genome shotgun (WGS) entry which is preliminary data.</text>
</comment>
<feature type="region of interest" description="Disordered" evidence="1">
    <location>
        <begin position="1818"/>
        <end position="1843"/>
    </location>
</feature>
<feature type="region of interest" description="Disordered" evidence="1">
    <location>
        <begin position="1316"/>
        <end position="1388"/>
    </location>
</feature>
<evidence type="ECO:0000256" key="1">
    <source>
        <dbReference type="SAM" id="MobiDB-lite"/>
    </source>
</evidence>
<evidence type="ECO:0000313" key="2">
    <source>
        <dbReference type="EMBL" id="CAL5223932.1"/>
    </source>
</evidence>
<accession>A0ABP1G252</accession>
<organism evidence="2 3">
    <name type="scientific">Coccomyxa viridis</name>
    <dbReference type="NCBI Taxonomy" id="1274662"/>
    <lineage>
        <taxon>Eukaryota</taxon>
        <taxon>Viridiplantae</taxon>
        <taxon>Chlorophyta</taxon>
        <taxon>core chlorophytes</taxon>
        <taxon>Trebouxiophyceae</taxon>
        <taxon>Trebouxiophyceae incertae sedis</taxon>
        <taxon>Coccomyxaceae</taxon>
        <taxon>Coccomyxa</taxon>
    </lineage>
</organism>
<feature type="compositionally biased region" description="Low complexity" evidence="1">
    <location>
        <begin position="2112"/>
        <end position="2125"/>
    </location>
</feature>
<feature type="region of interest" description="Disordered" evidence="1">
    <location>
        <begin position="1866"/>
        <end position="1892"/>
    </location>
</feature>
<feature type="compositionally biased region" description="Low complexity" evidence="1">
    <location>
        <begin position="518"/>
        <end position="532"/>
    </location>
</feature>
<feature type="compositionally biased region" description="Low complexity" evidence="1">
    <location>
        <begin position="1464"/>
        <end position="1484"/>
    </location>
</feature>
<feature type="compositionally biased region" description="Polar residues" evidence="1">
    <location>
        <begin position="1427"/>
        <end position="1447"/>
    </location>
</feature>
<dbReference type="InterPro" id="IPR016024">
    <property type="entry name" value="ARM-type_fold"/>
</dbReference>
<gene>
    <name evidence="2" type="primary">g6535</name>
    <name evidence="2" type="ORF">VP750_LOCUS5591</name>
</gene>
<feature type="region of interest" description="Disordered" evidence="1">
    <location>
        <begin position="197"/>
        <end position="220"/>
    </location>
</feature>
<protein>
    <submittedName>
        <fullName evidence="2">G6535 protein</fullName>
    </submittedName>
</protein>
<feature type="compositionally biased region" description="Low complexity" evidence="1">
    <location>
        <begin position="1561"/>
        <end position="1581"/>
    </location>
</feature>
<feature type="compositionally biased region" description="Low complexity" evidence="1">
    <location>
        <begin position="265"/>
        <end position="288"/>
    </location>
</feature>
<feature type="region of interest" description="Disordered" evidence="1">
    <location>
        <begin position="1655"/>
        <end position="1674"/>
    </location>
</feature>
<feature type="region of interest" description="Disordered" evidence="1">
    <location>
        <begin position="381"/>
        <end position="423"/>
    </location>
</feature>
<dbReference type="SUPFAM" id="SSF48371">
    <property type="entry name" value="ARM repeat"/>
    <property type="match status" value="1"/>
</dbReference>
<sequence>MAVSPADLDQYPPEGAGGEEADLHKHVPDDIFRLAQRPGPLRDALEARAAGSNFPVQTVFSRLLAHCFICFSRENVDLAAALLTLACLGEGKEVSWTHEPQLKALLGQHSIREASRYLPDEITAEKLAELERWRCDSRTAACACLLLLCATREALTDGPQAMALAKALTEVCSALGRHSAHDSMAWGCDLDPGNTGAQLSTPAGGALTASEKPAASGPVGVDEPAGVADSMSALSLSGQEAMQTLNTLCKTAANGGALSTSGLGLTGQSGSAEASSSSSAPGSLLTLTDTKTPAGMGQPVDQGKVEQLMLKLDEQLQLLRQATPLLRQRAQQLTDAQAAEVREQLALVLDQQTDQFEESMKALKDSLPKLQLPAGDLQLPGLQWPPNLPPAQMSHSLPPLPPVPGQPQLPRPSLEEERDSAVQCLPGSAEAQALPPNVAQILAEGVEAVEAIEALAPASTQLFAKEVASVLHSMKEIHSQEAAEAAALGSQPEPSLEGVLSSQEQPVSSIMAASSPIADSQGGQAAAPSSSQKDAGSQGTAGQLAKLQGPQGNPLPSRRAGPAARSQSRRSMRELGSGIVEEEGKVQATWAFVRAAVPLLKQVVGGRVELASQQVAPQLCCALARLCGQTTQGGRAFAAHIFKECAAHLAKLTKSDDTKLSSGPPLLLCQLLLSEQPAPSKARYPPIPPSSTLKISSVFVQLGVVDHLRQHLLEASDQLKSAQSGSRRAYFGSPDGEGIVPVSCEALAVFALNPVSHRNLKAAATFQSTLNLLNCLRSVEKSRFDTFETKELALELVRALAAHCPSVAESAALWGQSGLAVLSAYLKQGNETALREAAAAALDAILRLHKIQAVKEVLAKGMRIRGLLDKYDAVRGENLRFFPELRHRVAKMLRVLAYDSGGAALPELLRPGKDGCVPWLVNELGNLSTHWCTRAELAAVLGSLARIPALSAAMARSRRSVAGKDIMLDPRAGIRKAGAMPPLMALLKEVVENKTHALNNEIVVNALAGVVGVGITYIKDDEDIIPLLKVELLPQLLRMMDVKTMTGSEGQRKLTLGNATILAYCLRWAGFREEFVKRDGHIMATDLMLWCANNEPAAPAPGKDDFHMETVCTLVNIIGNAARSSVKALEYINKQGGLPVAARYLARAVALPPSNTSWYMGLSNGAAGLCDLQAILVSNPEVAAAVAEICMVGLATTAQATKGPPKPDKARIDRLAYVVTSLSTLATYLKASAPKAIASALEQGTFQSLLDLKRTLHLSNATIGYLQAFVMSSRNPTKDAAAANANMCALLEEEAAEKERELREAAKRAKRKAKKARARLQRLEEEATAVSAAEDASDAHAEPSEVPAEAAQGSADDEGHEAEPTEQNGKGSESVHESEESADEPEMLPDSWETMAEEAPGHESAQESTDAFSVSSEMEVMLGGSPDSGSWTTVGIKKTPTSASQGASPAPVLTELPKPPASSPQAPRAGGAQPGAPAVGQPRASLQALAAARSHTASMLKAQVGILEKPARKEAASAPSAEAEAGGGSSWIRVAAQGLPLKSPAATADGAGELPAHAAWAGSRGAPARPGHPGPSRAGPPLHRQGSPQLSSSLFSEPQTMGSRGNVHGHSDSGHHSPVSSSRLSTTGAPESPMSAFEATASHLGRLSSAAEEAALASMVSPQPSQAQGMPGNLSPAVPSPGSMFLTSTGSMGAPSLWSPASLSLGLDSQRTGDWLGSAAALPAPAAAQGALWGGAPFVRPGTSLYTSGSTEISSVALALESREESSGMQHSAQHHTLAEPQQALQPAAGDAEPNLAADPWAQDISVPAGYNPWSIGLGGLQPKQEQHSSGTGASFGLESARGSGLTQVEGGAVIHRVSQLNPAAGEYLGSGPVHPPQAAMQQPSSRAPAASSNIWGAQGLFGPPAVSHAPQTALWAASMGTEQPSVTSRPVAESTQWTALQQPHQANAGPVDWGHGASPPFSDAPLFLSSMMQQILPEEDTMQGYSGLSHHSSRGVPQAHIGPALPSPNRTYNPVSGQISSQGPPSGMLPMPMGSGRHAGQNWDAAGVSTGARSSDHPMLQHSSPHPEQSLPMPALEKRPSDLLHAFAQASQQARAQANNMQRYKPSGTPSAAIAQAGSQSQAARSPLQVQRREAFAAAAMTPGRPSERLHALSRPSNGNTQ</sequence>
<feature type="compositionally biased region" description="Low complexity" evidence="1">
    <location>
        <begin position="2017"/>
        <end position="2037"/>
    </location>
</feature>
<feature type="region of interest" description="Disordered" evidence="1">
    <location>
        <begin position="2092"/>
        <end position="2163"/>
    </location>
</feature>
<reference evidence="2 3" key="1">
    <citation type="submission" date="2024-06" db="EMBL/GenBank/DDBJ databases">
        <authorList>
            <person name="Kraege A."/>
            <person name="Thomma B."/>
        </authorList>
    </citation>
    <scope>NUCLEOTIDE SEQUENCE [LARGE SCALE GENOMIC DNA]</scope>
</reference>
<feature type="compositionally biased region" description="Polar residues" evidence="1">
    <location>
        <begin position="1586"/>
        <end position="1603"/>
    </location>
</feature>
<dbReference type="EMBL" id="CAXHTA020000009">
    <property type="protein sequence ID" value="CAL5223932.1"/>
    <property type="molecule type" value="Genomic_DNA"/>
</dbReference>
<evidence type="ECO:0000313" key="3">
    <source>
        <dbReference type="Proteomes" id="UP001497392"/>
    </source>
</evidence>
<proteinExistence type="predicted"/>
<feature type="compositionally biased region" description="Polar residues" evidence="1">
    <location>
        <begin position="500"/>
        <end position="512"/>
    </location>
</feature>
<feature type="region of interest" description="Disordered" evidence="1">
    <location>
        <begin position="265"/>
        <end position="297"/>
    </location>
</feature>
<feature type="region of interest" description="Disordered" evidence="1">
    <location>
        <begin position="1425"/>
        <end position="1484"/>
    </location>
</feature>
<feature type="region of interest" description="Disordered" evidence="1">
    <location>
        <begin position="1561"/>
        <end position="1634"/>
    </location>
</feature>
<feature type="region of interest" description="Disordered" evidence="1">
    <location>
        <begin position="1985"/>
        <end position="2075"/>
    </location>
</feature>
<dbReference type="Proteomes" id="UP001497392">
    <property type="component" value="Unassembled WGS sequence"/>
</dbReference>
<feature type="compositionally biased region" description="Pro residues" evidence="1">
    <location>
        <begin position="398"/>
        <end position="410"/>
    </location>
</feature>
<keyword evidence="3" id="KW-1185">Reference proteome</keyword>
<feature type="region of interest" description="Disordered" evidence="1">
    <location>
        <begin position="1"/>
        <end position="22"/>
    </location>
</feature>
<feature type="region of interest" description="Disordered" evidence="1">
    <location>
        <begin position="482"/>
        <end position="574"/>
    </location>
</feature>
<feature type="compositionally biased region" description="Low complexity" evidence="1">
    <location>
        <begin position="1877"/>
        <end position="1892"/>
    </location>
</feature>